<dbReference type="Pfam" id="PF11228">
    <property type="entry name" value="DUF3027"/>
    <property type="match status" value="1"/>
</dbReference>
<evidence type="ECO:0000313" key="2">
    <source>
        <dbReference type="Proteomes" id="UP000516380"/>
    </source>
</evidence>
<name>A0A7G1I401_MYCKA</name>
<protein>
    <recommendedName>
        <fullName evidence="3">DUF3027 domain-containing protein</fullName>
    </recommendedName>
</protein>
<accession>A0A7G1I401</accession>
<dbReference type="AlphaFoldDB" id="A0A7G1I401"/>
<dbReference type="EMBL" id="AP023343">
    <property type="protein sequence ID" value="BCI85736.1"/>
    <property type="molecule type" value="Genomic_DNA"/>
</dbReference>
<sequence length="412" mass="43555">MTGPLEKSVESAVATVAEWPQDLASVLTGAVDQARAAVAEFSGPDAVGDYLGVGYEDPNAATHRFLAHLPGYQGWQWAVVVAAHAGADRATISEVVLVPGPTALLAPPWVPWERRVQPGDLSPGDLLAPAKDDPRLVPGYSASGDPQVDETAAEIGFGRRWVLSAWGRAGAAERWHNGDYGPDSAMARSTKRVCRDCGFFLPLAGALGAMFGVCGNELSADGHVVDKHYGCGAHSDTPAPAGSGSRCMTRTTTGCSISGRSRRNRPISLFGGRLDLRQRGVHAVDQFAFEVRGATQEGVDRQVGKRADPVFGVAALGDPGALAVRLQLVAPDAAVGVDPERQLLLRDDLDDSAGCRPEQPVAAVEVKGAGSTAQRTELVRPATLRAPLRHSPQIGYQRPDFRGRRIDVNLCL</sequence>
<gene>
    <name evidence="1" type="ORF">NIIDMKKI_09420</name>
</gene>
<dbReference type="InterPro" id="IPR021391">
    <property type="entry name" value="DUF3027"/>
</dbReference>
<evidence type="ECO:0008006" key="3">
    <source>
        <dbReference type="Google" id="ProtNLM"/>
    </source>
</evidence>
<keyword evidence="2" id="KW-1185">Reference proteome</keyword>
<proteinExistence type="predicted"/>
<dbReference type="Proteomes" id="UP000516380">
    <property type="component" value="Chromosome"/>
</dbReference>
<reference evidence="1 2" key="1">
    <citation type="submission" date="2020-07" db="EMBL/GenBank/DDBJ databases">
        <title>Mycobacterium kansasii (former subtype) with zoonotic potential isolated from diseased indoor pet cat, Japan.</title>
        <authorList>
            <person name="Fukano H."/>
            <person name="Terazono T."/>
            <person name="Hoshino Y."/>
        </authorList>
    </citation>
    <scope>NUCLEOTIDE SEQUENCE [LARGE SCALE GENOMIC DNA]</scope>
    <source>
        <strain evidence="1 2">Kuro-I</strain>
    </source>
</reference>
<evidence type="ECO:0000313" key="1">
    <source>
        <dbReference type="EMBL" id="BCI85736.1"/>
    </source>
</evidence>
<organism evidence="1 2">
    <name type="scientific">Mycobacterium kansasii</name>
    <dbReference type="NCBI Taxonomy" id="1768"/>
    <lineage>
        <taxon>Bacteria</taxon>
        <taxon>Bacillati</taxon>
        <taxon>Actinomycetota</taxon>
        <taxon>Actinomycetes</taxon>
        <taxon>Mycobacteriales</taxon>
        <taxon>Mycobacteriaceae</taxon>
        <taxon>Mycobacterium</taxon>
    </lineage>
</organism>